<keyword evidence="4" id="KW-1185">Reference proteome</keyword>
<evidence type="ECO:0000313" key="5">
    <source>
        <dbReference type="Proteomes" id="UP000325313"/>
    </source>
</evidence>
<accession>A0A5B0P5D9</accession>
<gene>
    <name evidence="2" type="ORF">PGT21_012571</name>
    <name evidence="3" type="ORF">PGTUg99_037223</name>
</gene>
<dbReference type="Proteomes" id="UP000325313">
    <property type="component" value="Unassembled WGS sequence"/>
</dbReference>
<evidence type="ECO:0000313" key="4">
    <source>
        <dbReference type="Proteomes" id="UP000324748"/>
    </source>
</evidence>
<proteinExistence type="predicted"/>
<sequence>MPLPGAGRAIAAVGGCAQKLLKNSDFGGKELMMLPSVGRQIRVSPTLPTPFPSCFELGVKRDQLHSYKPAGKKSDQPGAPGSSAQDTEAEPVRRGNIATGKTKLRTTTNNWDSPDPQGLILHRS</sequence>
<dbReference type="EMBL" id="VDEP01000102">
    <property type="protein sequence ID" value="KAA1132115.1"/>
    <property type="molecule type" value="Genomic_DNA"/>
</dbReference>
<evidence type="ECO:0000313" key="2">
    <source>
        <dbReference type="EMBL" id="KAA1096313.1"/>
    </source>
</evidence>
<dbReference type="EMBL" id="VSWC01000067">
    <property type="protein sequence ID" value="KAA1096313.1"/>
    <property type="molecule type" value="Genomic_DNA"/>
</dbReference>
<reference evidence="4 5" key="1">
    <citation type="submission" date="2019-05" db="EMBL/GenBank/DDBJ databases">
        <title>Emergence of the Ug99 lineage of the wheat stem rust pathogen through somatic hybridization.</title>
        <authorList>
            <person name="Li F."/>
            <person name="Upadhyaya N.M."/>
            <person name="Sperschneider J."/>
            <person name="Matny O."/>
            <person name="Nguyen-Phuc H."/>
            <person name="Mago R."/>
            <person name="Raley C."/>
            <person name="Miller M.E."/>
            <person name="Silverstein K.A.T."/>
            <person name="Henningsen E."/>
            <person name="Hirsch C.D."/>
            <person name="Visser B."/>
            <person name="Pretorius Z.A."/>
            <person name="Steffenson B.J."/>
            <person name="Schwessinger B."/>
            <person name="Dodds P.N."/>
            <person name="Figueroa M."/>
        </authorList>
    </citation>
    <scope>NUCLEOTIDE SEQUENCE [LARGE SCALE GENOMIC DNA]</scope>
    <source>
        <strain evidence="2">21-0</strain>
        <strain evidence="3 5">Ug99</strain>
    </source>
</reference>
<comment type="caution">
    <text evidence="2">The sequence shown here is derived from an EMBL/GenBank/DDBJ whole genome shotgun (WGS) entry which is preliminary data.</text>
</comment>
<name>A0A5B0P5D9_PUCGR</name>
<dbReference type="Proteomes" id="UP000324748">
    <property type="component" value="Unassembled WGS sequence"/>
</dbReference>
<feature type="region of interest" description="Disordered" evidence="1">
    <location>
        <begin position="65"/>
        <end position="124"/>
    </location>
</feature>
<evidence type="ECO:0000256" key="1">
    <source>
        <dbReference type="SAM" id="MobiDB-lite"/>
    </source>
</evidence>
<protein>
    <submittedName>
        <fullName evidence="2">Uncharacterized protein</fullName>
    </submittedName>
</protein>
<dbReference type="AlphaFoldDB" id="A0A5B0P5D9"/>
<organism evidence="2 4">
    <name type="scientific">Puccinia graminis f. sp. tritici</name>
    <dbReference type="NCBI Taxonomy" id="56615"/>
    <lineage>
        <taxon>Eukaryota</taxon>
        <taxon>Fungi</taxon>
        <taxon>Dikarya</taxon>
        <taxon>Basidiomycota</taxon>
        <taxon>Pucciniomycotina</taxon>
        <taxon>Pucciniomycetes</taxon>
        <taxon>Pucciniales</taxon>
        <taxon>Pucciniaceae</taxon>
        <taxon>Puccinia</taxon>
    </lineage>
</organism>
<evidence type="ECO:0000313" key="3">
    <source>
        <dbReference type="EMBL" id="KAA1132115.1"/>
    </source>
</evidence>